<name>A0ABY8DJS3_9HYPH</name>
<sequence length="231" mass="25128">MTVSDDARAAQGSANSGPQPRVGALVRARRRQLHMTLQELSDAAGVSVGYLSQVERDLAMPSLGTLAQIARGLDTEISHFILAPAIDTGLSRAEDRMVFSVGGSPVAYERIGADFAGNQLSSFVITIPPGHRSEVFSHEGEEIVFVLDGEILFGLDGEQTTLTNGDGLHFRGIQPHYWWNRTDKAARILWTGTLPLFRPRTAASKEAGRAETKGTPARPAKTKSHRKQEKR</sequence>
<dbReference type="Pfam" id="PF07883">
    <property type="entry name" value="Cupin_2"/>
    <property type="match status" value="1"/>
</dbReference>
<dbReference type="PANTHER" id="PTHR46797:SF25">
    <property type="entry name" value="TRANSCRIPTIONAL REGULATOR"/>
    <property type="match status" value="1"/>
</dbReference>
<protein>
    <submittedName>
        <fullName evidence="4">XRE family transcriptional regulator</fullName>
    </submittedName>
</protein>
<gene>
    <name evidence="4" type="ORF">PZN02_004808</name>
</gene>
<keyword evidence="1" id="KW-0238">DNA-binding</keyword>
<evidence type="ECO:0000313" key="5">
    <source>
        <dbReference type="Proteomes" id="UP001229355"/>
    </source>
</evidence>
<evidence type="ECO:0000256" key="1">
    <source>
        <dbReference type="ARBA" id="ARBA00023125"/>
    </source>
</evidence>
<keyword evidence="5" id="KW-1185">Reference proteome</keyword>
<dbReference type="InterPro" id="IPR010982">
    <property type="entry name" value="Lambda_DNA-bd_dom_sf"/>
</dbReference>
<accession>A0ABY8DJS3</accession>
<dbReference type="SUPFAM" id="SSF47413">
    <property type="entry name" value="lambda repressor-like DNA-binding domains"/>
    <property type="match status" value="1"/>
</dbReference>
<dbReference type="CDD" id="cd02209">
    <property type="entry name" value="cupin_XRE_C"/>
    <property type="match status" value="1"/>
</dbReference>
<feature type="region of interest" description="Disordered" evidence="2">
    <location>
        <begin position="1"/>
        <end position="22"/>
    </location>
</feature>
<evidence type="ECO:0000256" key="2">
    <source>
        <dbReference type="SAM" id="MobiDB-lite"/>
    </source>
</evidence>
<reference evidence="4 5" key="1">
    <citation type="submission" date="2023-03" db="EMBL/GenBank/DDBJ databases">
        <authorList>
            <person name="Kaur S."/>
            <person name="Espinosa-Saiz D."/>
            <person name="Velazquez E."/>
            <person name="Menendez E."/>
            <person name="diCenzo G.C."/>
        </authorList>
    </citation>
    <scope>NUCLEOTIDE SEQUENCE [LARGE SCALE GENOMIC DNA]</scope>
    <source>
        <strain evidence="4 5">LMG 24692</strain>
    </source>
</reference>
<feature type="compositionally biased region" description="Basic residues" evidence="2">
    <location>
        <begin position="220"/>
        <end position="231"/>
    </location>
</feature>
<feature type="region of interest" description="Disordered" evidence="2">
    <location>
        <begin position="200"/>
        <end position="231"/>
    </location>
</feature>
<dbReference type="Pfam" id="PF01381">
    <property type="entry name" value="HTH_3"/>
    <property type="match status" value="1"/>
</dbReference>
<dbReference type="InterPro" id="IPR013096">
    <property type="entry name" value="Cupin_2"/>
</dbReference>
<dbReference type="RefSeq" id="WP_280663139.1">
    <property type="nucleotide sequence ID" value="NZ_CP120374.1"/>
</dbReference>
<dbReference type="InterPro" id="IPR011051">
    <property type="entry name" value="RmlC_Cupin_sf"/>
</dbReference>
<evidence type="ECO:0000259" key="3">
    <source>
        <dbReference type="PROSITE" id="PS50943"/>
    </source>
</evidence>
<dbReference type="PANTHER" id="PTHR46797">
    <property type="entry name" value="HTH-TYPE TRANSCRIPTIONAL REGULATOR"/>
    <property type="match status" value="1"/>
</dbReference>
<organism evidence="4 5">
    <name type="scientific">Sinorhizobium garamanticum</name>
    <dbReference type="NCBI Taxonomy" id="680247"/>
    <lineage>
        <taxon>Bacteria</taxon>
        <taxon>Pseudomonadati</taxon>
        <taxon>Pseudomonadota</taxon>
        <taxon>Alphaproteobacteria</taxon>
        <taxon>Hyphomicrobiales</taxon>
        <taxon>Rhizobiaceae</taxon>
        <taxon>Sinorhizobium/Ensifer group</taxon>
        <taxon>Sinorhizobium</taxon>
    </lineage>
</organism>
<dbReference type="SUPFAM" id="SSF51182">
    <property type="entry name" value="RmlC-like cupins"/>
    <property type="match status" value="1"/>
</dbReference>
<proteinExistence type="predicted"/>
<dbReference type="InterPro" id="IPR014710">
    <property type="entry name" value="RmlC-like_jellyroll"/>
</dbReference>
<dbReference type="Gene3D" id="1.10.260.40">
    <property type="entry name" value="lambda repressor-like DNA-binding domains"/>
    <property type="match status" value="1"/>
</dbReference>
<dbReference type="InterPro" id="IPR001387">
    <property type="entry name" value="Cro/C1-type_HTH"/>
</dbReference>
<dbReference type="Proteomes" id="UP001229355">
    <property type="component" value="Chromosome 2"/>
</dbReference>
<dbReference type="CDD" id="cd00093">
    <property type="entry name" value="HTH_XRE"/>
    <property type="match status" value="1"/>
</dbReference>
<dbReference type="SMART" id="SM00530">
    <property type="entry name" value="HTH_XRE"/>
    <property type="match status" value="1"/>
</dbReference>
<feature type="domain" description="HTH cro/C1-type" evidence="3">
    <location>
        <begin position="26"/>
        <end position="80"/>
    </location>
</feature>
<evidence type="ECO:0000313" key="4">
    <source>
        <dbReference type="EMBL" id="WEX91174.1"/>
    </source>
</evidence>
<dbReference type="InterPro" id="IPR050807">
    <property type="entry name" value="TransReg_Diox_bact_type"/>
</dbReference>
<dbReference type="EMBL" id="CP120374">
    <property type="protein sequence ID" value="WEX91174.1"/>
    <property type="molecule type" value="Genomic_DNA"/>
</dbReference>
<dbReference type="PROSITE" id="PS50943">
    <property type="entry name" value="HTH_CROC1"/>
    <property type="match status" value="1"/>
</dbReference>
<dbReference type="Gene3D" id="2.60.120.10">
    <property type="entry name" value="Jelly Rolls"/>
    <property type="match status" value="1"/>
</dbReference>